<reference evidence="2" key="2">
    <citation type="journal article" date="2023" name="Proc. Natl. Acad. Sci. U.S.A.">
        <title>A global phylogenomic analysis of the shiitake genus Lentinula.</title>
        <authorList>
            <person name="Sierra-Patev S."/>
            <person name="Min B."/>
            <person name="Naranjo-Ortiz M."/>
            <person name="Looney B."/>
            <person name="Konkel Z."/>
            <person name="Slot J.C."/>
            <person name="Sakamoto Y."/>
            <person name="Steenwyk J.L."/>
            <person name="Rokas A."/>
            <person name="Carro J."/>
            <person name="Camarero S."/>
            <person name="Ferreira P."/>
            <person name="Molpeceres G."/>
            <person name="Ruiz-Duenas F.J."/>
            <person name="Serrano A."/>
            <person name="Henrissat B."/>
            <person name="Drula E."/>
            <person name="Hughes K.W."/>
            <person name="Mata J.L."/>
            <person name="Ishikawa N.K."/>
            <person name="Vargas-Isla R."/>
            <person name="Ushijima S."/>
            <person name="Smith C.A."/>
            <person name="Donoghue J."/>
            <person name="Ahrendt S."/>
            <person name="Andreopoulos W."/>
            <person name="He G."/>
            <person name="LaButti K."/>
            <person name="Lipzen A."/>
            <person name="Ng V."/>
            <person name="Riley R."/>
            <person name="Sandor L."/>
            <person name="Barry K."/>
            <person name="Martinez A.T."/>
            <person name="Xiao Y."/>
            <person name="Gibbons J.G."/>
            <person name="Terashima K."/>
            <person name="Grigoriev I.V."/>
            <person name="Hibbett D."/>
        </authorList>
    </citation>
    <scope>NUCLEOTIDE SEQUENCE</scope>
    <source>
        <strain evidence="2">Sp2 HRB7682 ss15</strain>
    </source>
</reference>
<dbReference type="AlphaFoldDB" id="A0A9W8ZRC6"/>
<protein>
    <submittedName>
        <fullName evidence="2">Uncharacterized protein</fullName>
    </submittedName>
</protein>
<accession>A0A9W8ZRC6</accession>
<organism evidence="2 3">
    <name type="scientific">Lentinula lateritia</name>
    <dbReference type="NCBI Taxonomy" id="40482"/>
    <lineage>
        <taxon>Eukaryota</taxon>
        <taxon>Fungi</taxon>
        <taxon>Dikarya</taxon>
        <taxon>Basidiomycota</taxon>
        <taxon>Agaricomycotina</taxon>
        <taxon>Agaricomycetes</taxon>
        <taxon>Agaricomycetidae</taxon>
        <taxon>Agaricales</taxon>
        <taxon>Marasmiineae</taxon>
        <taxon>Omphalotaceae</taxon>
        <taxon>Lentinula</taxon>
    </lineage>
</organism>
<feature type="transmembrane region" description="Helical" evidence="1">
    <location>
        <begin position="43"/>
        <end position="62"/>
    </location>
</feature>
<keyword evidence="1" id="KW-0812">Transmembrane</keyword>
<keyword evidence="1" id="KW-1133">Transmembrane helix</keyword>
<keyword evidence="1" id="KW-0472">Membrane</keyword>
<reference evidence="2" key="1">
    <citation type="submission" date="2022-08" db="EMBL/GenBank/DDBJ databases">
        <authorList>
            <consortium name="DOE Joint Genome Institute"/>
            <person name="Min B."/>
            <person name="Riley R."/>
            <person name="Sierra-Patev S."/>
            <person name="Naranjo-Ortiz M."/>
            <person name="Looney B."/>
            <person name="Konkel Z."/>
            <person name="Slot J.C."/>
            <person name="Sakamoto Y."/>
            <person name="Steenwyk J.L."/>
            <person name="Rokas A."/>
            <person name="Carro J."/>
            <person name="Camarero S."/>
            <person name="Ferreira P."/>
            <person name="Molpeceres G."/>
            <person name="Ruiz-Duenas F.J."/>
            <person name="Serrano A."/>
            <person name="Henrissat B."/>
            <person name="Drula E."/>
            <person name="Hughes K.W."/>
            <person name="Mata J.L."/>
            <person name="Ishikawa N.K."/>
            <person name="Vargas-Isla R."/>
            <person name="Ushijima S."/>
            <person name="Smith C.A."/>
            <person name="Ahrendt S."/>
            <person name="Andreopoulos W."/>
            <person name="He G."/>
            <person name="Labutti K."/>
            <person name="Lipzen A."/>
            <person name="Ng V."/>
            <person name="Sandor L."/>
            <person name="Barry K."/>
            <person name="Martinez A.T."/>
            <person name="Xiao Y."/>
            <person name="Gibbons J.G."/>
            <person name="Terashima K."/>
            <person name="Hibbett D.S."/>
            <person name="Grigoriev I.V."/>
        </authorList>
    </citation>
    <scope>NUCLEOTIDE SEQUENCE</scope>
    <source>
        <strain evidence="2">Sp2 HRB7682 ss15</strain>
    </source>
</reference>
<name>A0A9W8ZRC6_9AGAR</name>
<dbReference type="Proteomes" id="UP001150238">
    <property type="component" value="Unassembled WGS sequence"/>
</dbReference>
<gene>
    <name evidence="2" type="ORF">C8J55DRAFT_530135</name>
</gene>
<comment type="caution">
    <text evidence="2">The sequence shown here is derived from an EMBL/GenBank/DDBJ whole genome shotgun (WGS) entry which is preliminary data.</text>
</comment>
<evidence type="ECO:0000313" key="2">
    <source>
        <dbReference type="EMBL" id="KAJ4464438.1"/>
    </source>
</evidence>
<proteinExistence type="predicted"/>
<sequence length="139" mass="15598">MVGQVRKRIDIREGSVGYSIISNGRLIEWGFGNYWVRELGTTFVIFILLPSLGLFSIPSLIIPPSTATSSGFAVVNHHFSISPFSSRVDNNFHVRLFDSSNITRGLFEHDSRFAIRNSMPGPGWKLALHLHVHVYCITP</sequence>
<dbReference type="EMBL" id="JANVFS010000059">
    <property type="protein sequence ID" value="KAJ4464438.1"/>
    <property type="molecule type" value="Genomic_DNA"/>
</dbReference>
<evidence type="ECO:0000256" key="1">
    <source>
        <dbReference type="SAM" id="Phobius"/>
    </source>
</evidence>
<evidence type="ECO:0000313" key="3">
    <source>
        <dbReference type="Proteomes" id="UP001150238"/>
    </source>
</evidence>